<protein>
    <recommendedName>
        <fullName evidence="3">Kinetochore protein Spc24</fullName>
    </recommendedName>
</protein>
<evidence type="ECO:0008006" key="3">
    <source>
        <dbReference type="Google" id="ProtNLM"/>
    </source>
</evidence>
<dbReference type="Proteomes" id="UP000242457">
    <property type="component" value="Unassembled WGS sequence"/>
</dbReference>
<dbReference type="Gene3D" id="3.30.160.570">
    <property type="entry name" value="Ncd80 complex, Spc24 subunit"/>
    <property type="match status" value="1"/>
</dbReference>
<keyword evidence="2" id="KW-1185">Reference proteome</keyword>
<dbReference type="OrthoDB" id="6349744at2759"/>
<dbReference type="AlphaFoldDB" id="A0A2A3E591"/>
<proteinExistence type="predicted"/>
<organism evidence="1 2">
    <name type="scientific">Apis cerana cerana</name>
    <name type="common">Oriental honeybee</name>
    <dbReference type="NCBI Taxonomy" id="94128"/>
    <lineage>
        <taxon>Eukaryota</taxon>
        <taxon>Metazoa</taxon>
        <taxon>Ecdysozoa</taxon>
        <taxon>Arthropoda</taxon>
        <taxon>Hexapoda</taxon>
        <taxon>Insecta</taxon>
        <taxon>Pterygota</taxon>
        <taxon>Neoptera</taxon>
        <taxon>Endopterygota</taxon>
        <taxon>Hymenoptera</taxon>
        <taxon>Apocrita</taxon>
        <taxon>Aculeata</taxon>
        <taxon>Apoidea</taxon>
        <taxon>Anthophila</taxon>
        <taxon>Apidae</taxon>
        <taxon>Apis</taxon>
    </lineage>
</organism>
<sequence length="203" mass="24724">MNDIIIFKEKHINITDSQIKDLLQNQIQLINHVKNKQNQHCNEDEIKIKDLILKITSMRESLQSKKQTLEYKNNLLSKHLDHVIEIKEEKDKFLKEYHLLELQRNKLKICKRNLQDQELLDKGRRKFLLYKALTGIRWDYEKLKETITGYVLHKNYIHHFSYINEESTKNINDLLWQEIYQSIFQKENNEMYNKENIVENKEL</sequence>
<accession>A0A2A3E591</accession>
<dbReference type="EMBL" id="KZ288364">
    <property type="protein sequence ID" value="PBC26860.1"/>
    <property type="molecule type" value="Genomic_DNA"/>
</dbReference>
<evidence type="ECO:0000313" key="2">
    <source>
        <dbReference type="Proteomes" id="UP000242457"/>
    </source>
</evidence>
<evidence type="ECO:0000313" key="1">
    <source>
        <dbReference type="EMBL" id="PBC26860.1"/>
    </source>
</evidence>
<reference evidence="1 2" key="1">
    <citation type="submission" date="2014-07" db="EMBL/GenBank/DDBJ databases">
        <title>Genomic and transcriptomic analysis on Apis cerana provide comprehensive insights into honey bee biology.</title>
        <authorList>
            <person name="Diao Q."/>
            <person name="Sun L."/>
            <person name="Zheng H."/>
            <person name="Zheng H."/>
            <person name="Xu S."/>
            <person name="Wang S."/>
            <person name="Zeng Z."/>
            <person name="Hu F."/>
            <person name="Su S."/>
            <person name="Wu J."/>
        </authorList>
    </citation>
    <scope>NUCLEOTIDE SEQUENCE [LARGE SCALE GENOMIC DNA]</scope>
    <source>
        <tissue evidence="1">Pupae without intestine</tissue>
    </source>
</reference>
<gene>
    <name evidence="1" type="ORF">APICC_01052</name>
</gene>
<name>A0A2A3E591_APICC</name>